<evidence type="ECO:0000313" key="4">
    <source>
        <dbReference type="EMBL" id="SET60672.1"/>
    </source>
</evidence>
<name>A0A1I0FSY6_9FIRM</name>
<protein>
    <submittedName>
        <fullName evidence="4">Transcriptional regulator, TetR family</fullName>
    </submittedName>
</protein>
<dbReference type="Pfam" id="PF14278">
    <property type="entry name" value="TetR_C_8"/>
    <property type="match status" value="1"/>
</dbReference>
<dbReference type="PANTHER" id="PTHR43479">
    <property type="entry name" value="ACREF/ENVCD OPERON REPRESSOR-RELATED"/>
    <property type="match status" value="1"/>
</dbReference>
<dbReference type="GO" id="GO:0003677">
    <property type="term" value="F:DNA binding"/>
    <property type="evidence" value="ECO:0007669"/>
    <property type="project" value="UniProtKB-UniRule"/>
</dbReference>
<dbReference type="Pfam" id="PF00440">
    <property type="entry name" value="TetR_N"/>
    <property type="match status" value="1"/>
</dbReference>
<evidence type="ECO:0000256" key="1">
    <source>
        <dbReference type="ARBA" id="ARBA00023125"/>
    </source>
</evidence>
<dbReference type="InterPro" id="IPR009057">
    <property type="entry name" value="Homeodomain-like_sf"/>
</dbReference>
<proteinExistence type="predicted"/>
<dbReference type="RefSeq" id="WP_074649715.1">
    <property type="nucleotide sequence ID" value="NZ_FOIL01000027.1"/>
</dbReference>
<dbReference type="Proteomes" id="UP000199820">
    <property type="component" value="Unassembled WGS sequence"/>
</dbReference>
<dbReference type="OrthoDB" id="9810250at2"/>
<dbReference type="PROSITE" id="PS50977">
    <property type="entry name" value="HTH_TETR_2"/>
    <property type="match status" value="1"/>
</dbReference>
<dbReference type="Gene3D" id="1.10.357.10">
    <property type="entry name" value="Tetracycline Repressor, domain 2"/>
    <property type="match status" value="1"/>
</dbReference>
<evidence type="ECO:0000313" key="5">
    <source>
        <dbReference type="Proteomes" id="UP000199820"/>
    </source>
</evidence>
<evidence type="ECO:0000259" key="3">
    <source>
        <dbReference type="PROSITE" id="PS50977"/>
    </source>
</evidence>
<sequence>MADRTKLWIAEKMKKIMATKPLDKIRVTEICREAEIERPTFYYHFKDKYDLVAWIFFHDAFKTDILSVESAAKGMNQMRADYLFYKRAYEDNSQNPLWQYMHEYFVDRYSAEAMKILDTDRLDTQIIYSIRLYCYGCVGMTREWLMNDNIIPAETVVKMMFHSMPENIRRIFFNPLLKV</sequence>
<dbReference type="InterPro" id="IPR039532">
    <property type="entry name" value="TetR_C_Firmicutes"/>
</dbReference>
<reference evidence="4 5" key="1">
    <citation type="submission" date="2016-10" db="EMBL/GenBank/DDBJ databases">
        <authorList>
            <person name="de Groot N.N."/>
        </authorList>
    </citation>
    <scope>NUCLEOTIDE SEQUENCE [LARGE SCALE GENOMIC DNA]</scope>
    <source>
        <strain evidence="4 5">KH1P1</strain>
    </source>
</reference>
<keyword evidence="1 2" id="KW-0238">DNA-binding</keyword>
<feature type="domain" description="HTH tetR-type" evidence="3">
    <location>
        <begin position="3"/>
        <end position="63"/>
    </location>
</feature>
<dbReference type="InterPro" id="IPR001647">
    <property type="entry name" value="HTH_TetR"/>
</dbReference>
<dbReference type="InterPro" id="IPR050624">
    <property type="entry name" value="HTH-type_Tx_Regulator"/>
</dbReference>
<evidence type="ECO:0000256" key="2">
    <source>
        <dbReference type="PROSITE-ProRule" id="PRU00335"/>
    </source>
</evidence>
<dbReference type="PANTHER" id="PTHR43479:SF7">
    <property type="entry name" value="TETR-FAMILY TRANSCRIPTIONAL REGULATOR"/>
    <property type="match status" value="1"/>
</dbReference>
<dbReference type="EMBL" id="FOIL01000027">
    <property type="protein sequence ID" value="SET60672.1"/>
    <property type="molecule type" value="Genomic_DNA"/>
</dbReference>
<gene>
    <name evidence="4" type="ORF">SAMN04487771_102740</name>
</gene>
<accession>A0A1I0FSY6</accession>
<feature type="DNA-binding region" description="H-T-H motif" evidence="2">
    <location>
        <begin position="26"/>
        <end position="45"/>
    </location>
</feature>
<dbReference type="SUPFAM" id="SSF46689">
    <property type="entry name" value="Homeodomain-like"/>
    <property type="match status" value="1"/>
</dbReference>
<dbReference type="AlphaFoldDB" id="A0A1I0FSY6"/>
<organism evidence="4 5">
    <name type="scientific">[Clostridium] aminophilum</name>
    <dbReference type="NCBI Taxonomy" id="1526"/>
    <lineage>
        <taxon>Bacteria</taxon>
        <taxon>Bacillati</taxon>
        <taxon>Bacillota</taxon>
        <taxon>Clostridia</taxon>
        <taxon>Lachnospirales</taxon>
        <taxon>Lachnospiraceae</taxon>
    </lineage>
</organism>
<keyword evidence="5" id="KW-1185">Reference proteome</keyword>